<dbReference type="AntiFam" id="ANF00007">
    <property type="entry name" value="Shadow ORF (opposite clpB)"/>
</dbReference>
<dbReference type="STRING" id="314265.R2601_13514"/>
<dbReference type="eggNOG" id="ENOG5030U67">
    <property type="taxonomic scope" value="Bacteria"/>
</dbReference>
<reference evidence="1 2" key="1">
    <citation type="journal article" date="2010" name="J. Bacteriol.">
        <title>Genome sequences of Pelagibaca bermudensis HTCC2601T and Maritimibacter alkaliphilus HTCC2654T, the type strains of two marine Roseobacter genera.</title>
        <authorList>
            <person name="Thrash J.C."/>
            <person name="Cho J.C."/>
            <person name="Ferriera S."/>
            <person name="Johnson J."/>
            <person name="Vergin K.L."/>
            <person name="Giovannoni S.J."/>
        </authorList>
    </citation>
    <scope>NUCLEOTIDE SEQUENCE [LARGE SCALE GENOMIC DNA]</scope>
    <source>
        <strain evidence="2">DSM 26914 / JCM 13377 / KCTC 12554 / HTCC2601</strain>
    </source>
</reference>
<evidence type="ECO:0000313" key="1">
    <source>
        <dbReference type="EMBL" id="EAU46843.1"/>
    </source>
</evidence>
<keyword evidence="2" id="KW-1185">Reference proteome</keyword>
<comment type="caution">
    <text evidence="1">The sequence shown here is derived from an EMBL/GenBank/DDBJ whole genome shotgun (WGS) entry which is preliminary data.</text>
</comment>
<evidence type="ECO:0008006" key="3">
    <source>
        <dbReference type="Google" id="ProtNLM"/>
    </source>
</evidence>
<proteinExistence type="predicted"/>
<accession>Q0FRL1</accession>
<dbReference type="Proteomes" id="UP000006230">
    <property type="component" value="Unassembled WGS sequence"/>
</dbReference>
<dbReference type="HOGENOM" id="CLU_342846_0_0_5"/>
<dbReference type="AlphaFoldDB" id="Q0FRL1"/>
<protein>
    <recommendedName>
        <fullName evidence="3">NAD-specific glutamate dehydrogenase</fullName>
    </recommendedName>
</protein>
<evidence type="ECO:0000313" key="2">
    <source>
        <dbReference type="Proteomes" id="UP000006230"/>
    </source>
</evidence>
<name>Q0FRL1_SALBH</name>
<gene>
    <name evidence="1" type="ORF">R2601_13514</name>
</gene>
<dbReference type="EMBL" id="AATQ01000011">
    <property type="protein sequence ID" value="EAU46843.1"/>
    <property type="molecule type" value="Genomic_DNA"/>
</dbReference>
<organism evidence="1 2">
    <name type="scientific">Salipiger bermudensis (strain DSM 26914 / JCM 13377 / KCTC 12554 / HTCC2601)</name>
    <name type="common">Pelagibaca bermudensis</name>
    <dbReference type="NCBI Taxonomy" id="314265"/>
    <lineage>
        <taxon>Bacteria</taxon>
        <taxon>Pseudomonadati</taxon>
        <taxon>Pseudomonadota</taxon>
        <taxon>Alphaproteobacteria</taxon>
        <taxon>Rhodobacterales</taxon>
        <taxon>Roseobacteraceae</taxon>
        <taxon>Salipiger</taxon>
    </lineage>
</organism>
<sequence length="933" mass="102074">MHNGVVRTRPVRGPDALADQQTVAAGRHWHEIAVVDLATEDQLGQRILQRALDHPLERARPEDRIIAFLGHPLLGALVELQRDLAAGQPLEQPRHLDIHDAVHVLALEPVEDDRLVEPVEELGAEMRPHRVHHVALGLGAVGPLGQLRQRLRAEVRGQHDQRLLEVHGAALAIGQHAVVKHLQQHVEHVRMRLLDLVEQHHLIGAPAHGLGQHTTLVIADIARRRTDQTGHGVLLHELRHVDPHHGVVVVEQELGHRLGELGLADAGRPEEQERAKRTVLVVEAGPGPTHRVRHRAHRLVLADDPVVQAIFHAQQLLALALEHLRGRDAGPALHHLGDLLGAHGLFDHDVALGLLGLGELLLQLRDAAILQLAGLGEVALALGDLEIGAHPVELLLDVAGRGQLVPLGLPLRGHLGGALFVVGQLAFERLEPVLGGGIVLELERLDLDLHLQDHAVELVELLGLAVHFHAQPRGGLVHQVDGLVRQEAVGDVAMRQRRRRHQRRVRDPHAVVQLVLLLDAAQDRDRVLDGRLLHQHRLETPGQRRILLDMLAVLVERGRADAVQLAARQRRLEQVRGVHRAIGLARAHQRVHLVDEQDDLACGALDLLQDGLQTLLELASILGTGNERAHVERHQPLVAQALGHVAIDDAQRETLGDGGLADAGFPDQHRVVLGTARQHLHRAADLVIAADDRVDLALLGGLGEIAGVFLQRVIALFGIGAVSGAALADVVDRLVEFLRRHAAGLQRLLGTGFLDAQCHQDALDRHEAVAGLLGDLLGLVEHLAGGRVEIDLAGIAADLRDLRQFLLERFDHTGRLAAGAGDQVGREPLLVIHQRFQQMFWREPLVAFAHCDGLCGLNEPTRPLRELLQVHGVSPSNKRPLGIRRARLGGTRQDRASLRKWSHRAEASRSVITKMSVQRNRHLLLRGVSEAGG</sequence>